<dbReference type="AlphaFoldDB" id="A0ABD3XAC4"/>
<dbReference type="InterPro" id="IPR017137">
    <property type="entry name" value="Arg-tRNA-P_Trfase_1_euk"/>
</dbReference>
<keyword evidence="3 5" id="KW-0833">Ubl conjugation pathway</keyword>
<evidence type="ECO:0000256" key="6">
    <source>
        <dbReference type="SAM" id="MobiDB-lite"/>
    </source>
</evidence>
<dbReference type="Pfam" id="PF04376">
    <property type="entry name" value="ATE_N"/>
    <property type="match status" value="1"/>
</dbReference>
<reference evidence="9 10" key="1">
    <citation type="submission" date="2024-11" db="EMBL/GenBank/DDBJ databases">
        <title>Chromosome-level genome assembly of the freshwater bivalve Anodonta woodiana.</title>
        <authorList>
            <person name="Chen X."/>
        </authorList>
    </citation>
    <scope>NUCLEOTIDE SEQUENCE [LARGE SCALE GENOMIC DNA]</scope>
    <source>
        <strain evidence="9">MN2024</strain>
        <tissue evidence="9">Gills</tissue>
    </source>
</reference>
<dbReference type="Pfam" id="PF04377">
    <property type="entry name" value="ATE_C"/>
    <property type="match status" value="1"/>
</dbReference>
<sequence length="520" mass="59605">MASDRSIVEYFSEHERYRCGYCGNTDTNYSHGMWAHALTVQDYQDLIDRGWRRSGKYCYKPSMVITCCPQYTIRCEALNFKLSTSQKKVIKRMNRYLIHGIKSGETADLKAEVSINEDKSKTQKPSEERKQAGKLPSDAENNNQSEGTSEQTNDIDNINAAENKIETAKGVASSLSGKEKAEKKIKSVAGPDPTKPPCKKAKEMRLERRKQKLQQKVESVKDSVVDGNISSGQEGPQPSTSSKAGSDKNKNKPKSLEDLLAEPERAEKCAHKLEIKLVRTHPASKELRYSYEESYEVYRKYQMVIHKEKPHECSKHSYGEFLLSSPLEPKYGRGGIPMGYGSFHQQFILDGKIICVGVIDILPNCVSSKYLYYDPEYDFLSLGTYSALREIAFVRELNKHSKDLQYYYMGFYIYTCPKMRYKGQYFPSFLLCPEVYSWHPVQECNKILDQKKYSRFAEEGKEDENGKIDVDQVLIIHNGEAMPYEVYKAINPESGDEEEIKEYATFVGRSCAERMLLFRK</sequence>
<organism evidence="9 10">
    <name type="scientific">Sinanodonta woodiana</name>
    <name type="common">Chinese pond mussel</name>
    <name type="synonym">Anodonta woodiana</name>
    <dbReference type="NCBI Taxonomy" id="1069815"/>
    <lineage>
        <taxon>Eukaryota</taxon>
        <taxon>Metazoa</taxon>
        <taxon>Spiralia</taxon>
        <taxon>Lophotrochozoa</taxon>
        <taxon>Mollusca</taxon>
        <taxon>Bivalvia</taxon>
        <taxon>Autobranchia</taxon>
        <taxon>Heteroconchia</taxon>
        <taxon>Palaeoheterodonta</taxon>
        <taxon>Unionida</taxon>
        <taxon>Unionoidea</taxon>
        <taxon>Unionidae</taxon>
        <taxon>Unioninae</taxon>
        <taxon>Sinanodonta</taxon>
    </lineage>
</organism>
<feature type="compositionally biased region" description="Polar residues" evidence="6">
    <location>
        <begin position="228"/>
        <end position="244"/>
    </location>
</feature>
<keyword evidence="4 5" id="KW-0012">Acyltransferase</keyword>
<feature type="region of interest" description="Disordered" evidence="6">
    <location>
        <begin position="169"/>
        <end position="254"/>
    </location>
</feature>
<evidence type="ECO:0000313" key="9">
    <source>
        <dbReference type="EMBL" id="KAL3881818.1"/>
    </source>
</evidence>
<name>A0ABD3XAC4_SINWO</name>
<keyword evidence="2 5" id="KW-0808">Transferase</keyword>
<protein>
    <recommendedName>
        <fullName evidence="5">Arginyl-tRNA--protein transferase 1</fullName>
        <shortName evidence="5">Arginyltransferase 1</shortName>
        <shortName evidence="5">R-transferase 1</shortName>
        <ecNumber evidence="5">2.3.2.8</ecNumber>
    </recommendedName>
    <alternativeName>
        <fullName evidence="5">Arginine-tRNA--protein transferase 1</fullName>
    </alternativeName>
</protein>
<feature type="domain" description="N-end aminoacyl transferase N-terminal" evidence="7">
    <location>
        <begin position="18"/>
        <end position="88"/>
    </location>
</feature>
<dbReference type="EMBL" id="JBJQND010000003">
    <property type="protein sequence ID" value="KAL3881818.1"/>
    <property type="molecule type" value="Genomic_DNA"/>
</dbReference>
<evidence type="ECO:0000259" key="7">
    <source>
        <dbReference type="Pfam" id="PF04376"/>
    </source>
</evidence>
<feature type="region of interest" description="Disordered" evidence="6">
    <location>
        <begin position="115"/>
        <end position="154"/>
    </location>
</feature>
<dbReference type="InterPro" id="IPR007472">
    <property type="entry name" value="N-end_Aminoacyl_Trfase_C"/>
</dbReference>
<evidence type="ECO:0000313" key="10">
    <source>
        <dbReference type="Proteomes" id="UP001634394"/>
    </source>
</evidence>
<dbReference type="InterPro" id="IPR030700">
    <property type="entry name" value="N-end_Aminoacyl_Trfase"/>
</dbReference>
<feature type="compositionally biased region" description="Polar residues" evidence="6">
    <location>
        <begin position="139"/>
        <end position="154"/>
    </location>
</feature>
<dbReference type="PANTHER" id="PTHR21367">
    <property type="entry name" value="ARGININE-TRNA-PROTEIN TRANSFERASE 1"/>
    <property type="match status" value="1"/>
</dbReference>
<comment type="caution">
    <text evidence="9">The sequence shown here is derived from an EMBL/GenBank/DDBJ whole genome shotgun (WGS) entry which is preliminary data.</text>
</comment>
<evidence type="ECO:0000256" key="5">
    <source>
        <dbReference type="PIRNR" id="PIRNR037207"/>
    </source>
</evidence>
<comment type="similarity">
    <text evidence="1 5">Belongs to the R-transferase family.</text>
</comment>
<feature type="domain" description="N-end rule aminoacyl transferase C-terminal" evidence="8">
    <location>
        <begin position="293"/>
        <end position="432"/>
    </location>
</feature>
<evidence type="ECO:0000256" key="1">
    <source>
        <dbReference type="ARBA" id="ARBA00009991"/>
    </source>
</evidence>
<proteinExistence type="inferred from homology"/>
<comment type="function">
    <text evidence="5">Involved in the post-translational conjugation of arginine to the N-terminal aspartate or glutamate of a protein. This arginylation is required for degradation of the protein via the ubiquitin pathway.</text>
</comment>
<evidence type="ECO:0000256" key="4">
    <source>
        <dbReference type="ARBA" id="ARBA00023315"/>
    </source>
</evidence>
<dbReference type="InterPro" id="IPR016181">
    <property type="entry name" value="Acyl_CoA_acyltransferase"/>
</dbReference>
<evidence type="ECO:0000256" key="3">
    <source>
        <dbReference type="ARBA" id="ARBA00022786"/>
    </source>
</evidence>
<evidence type="ECO:0000259" key="8">
    <source>
        <dbReference type="Pfam" id="PF04377"/>
    </source>
</evidence>
<dbReference type="InterPro" id="IPR007471">
    <property type="entry name" value="N-end_Aminoacyl_Trfase_N"/>
</dbReference>
<comment type="catalytic activity">
    <reaction evidence="5">
        <text>an N-terminal L-alpha-aminoacyl-[protein] + L-arginyl-tRNA(Arg) = an N-terminal L-arginyl-L-aminoacyl-[protein] + tRNA(Arg) + H(+)</text>
        <dbReference type="Rhea" id="RHEA:10208"/>
        <dbReference type="Rhea" id="RHEA-COMP:9658"/>
        <dbReference type="Rhea" id="RHEA-COMP:9673"/>
        <dbReference type="Rhea" id="RHEA-COMP:10636"/>
        <dbReference type="Rhea" id="RHEA-COMP:10638"/>
        <dbReference type="ChEBI" id="CHEBI:15378"/>
        <dbReference type="ChEBI" id="CHEBI:78442"/>
        <dbReference type="ChEBI" id="CHEBI:78513"/>
        <dbReference type="ChEBI" id="CHEBI:78597"/>
        <dbReference type="ChEBI" id="CHEBI:83562"/>
        <dbReference type="EC" id="2.3.2.8"/>
    </reaction>
</comment>
<dbReference type="GO" id="GO:0004057">
    <property type="term" value="F:arginyl-tRNA--protein transferase activity"/>
    <property type="evidence" value="ECO:0007669"/>
    <property type="project" value="UniProtKB-EC"/>
</dbReference>
<dbReference type="PANTHER" id="PTHR21367:SF1">
    <property type="entry name" value="ARGINYL-TRNA--PROTEIN TRANSFERASE 1"/>
    <property type="match status" value="1"/>
</dbReference>
<dbReference type="EC" id="2.3.2.8" evidence="5"/>
<feature type="compositionally biased region" description="Basic and acidic residues" evidence="6">
    <location>
        <begin position="115"/>
        <end position="131"/>
    </location>
</feature>
<accession>A0ABD3XAC4</accession>
<evidence type="ECO:0000256" key="2">
    <source>
        <dbReference type="ARBA" id="ARBA00022679"/>
    </source>
</evidence>
<gene>
    <name evidence="9" type="ORF">ACJMK2_028210</name>
</gene>
<keyword evidence="10" id="KW-1185">Reference proteome</keyword>
<dbReference type="Proteomes" id="UP001634394">
    <property type="component" value="Unassembled WGS sequence"/>
</dbReference>
<dbReference type="PIRSF" id="PIRSF037207">
    <property type="entry name" value="ATE1_euk"/>
    <property type="match status" value="1"/>
</dbReference>
<feature type="compositionally biased region" description="Basic and acidic residues" evidence="6">
    <location>
        <begin position="245"/>
        <end position="254"/>
    </location>
</feature>
<dbReference type="SUPFAM" id="SSF55729">
    <property type="entry name" value="Acyl-CoA N-acyltransferases (Nat)"/>
    <property type="match status" value="1"/>
</dbReference>